<keyword evidence="4" id="KW-0175">Coiled coil</keyword>
<dbReference type="SUPFAM" id="SSF52540">
    <property type="entry name" value="P-loop containing nucleoside triphosphate hydrolases"/>
    <property type="match status" value="1"/>
</dbReference>
<dbReference type="GO" id="GO:0005525">
    <property type="term" value="F:GTP binding"/>
    <property type="evidence" value="ECO:0007669"/>
    <property type="project" value="UniProtKB-KW"/>
</dbReference>
<evidence type="ECO:0000256" key="3">
    <source>
        <dbReference type="ARBA" id="ARBA00022741"/>
    </source>
</evidence>
<evidence type="ECO:0000256" key="4">
    <source>
        <dbReference type="ARBA" id="ARBA00023054"/>
    </source>
</evidence>
<keyword evidence="5 7" id="KW-0342">GTP-binding</keyword>
<dbReference type="PIRSF" id="PIRSF006698">
    <property type="entry name" value="Septin"/>
    <property type="match status" value="1"/>
</dbReference>
<dbReference type="Pfam" id="PF00735">
    <property type="entry name" value="Septin"/>
    <property type="match status" value="1"/>
</dbReference>
<evidence type="ECO:0000259" key="8">
    <source>
        <dbReference type="PROSITE" id="PS51719"/>
    </source>
</evidence>
<dbReference type="FunFam" id="3.40.50.300:FF:000162">
    <property type="entry name" value="septin-7 isoform X1"/>
    <property type="match status" value="1"/>
</dbReference>
<proteinExistence type="inferred from homology"/>
<reference evidence="9 10" key="1">
    <citation type="journal article" date="2023" name="Elife">
        <title>Identification of key yeast species and microbe-microbe interactions impacting larval growth of Drosophila in the wild.</title>
        <authorList>
            <person name="Mure A."/>
            <person name="Sugiura Y."/>
            <person name="Maeda R."/>
            <person name="Honda K."/>
            <person name="Sakurai N."/>
            <person name="Takahashi Y."/>
            <person name="Watada M."/>
            <person name="Katoh T."/>
            <person name="Gotoh A."/>
            <person name="Gotoh Y."/>
            <person name="Taniguchi I."/>
            <person name="Nakamura K."/>
            <person name="Hayashi T."/>
            <person name="Katayama T."/>
            <person name="Uemura T."/>
            <person name="Hattori Y."/>
        </authorList>
    </citation>
    <scope>NUCLEOTIDE SEQUENCE [LARGE SCALE GENOMIC DNA]</scope>
    <source>
        <strain evidence="9 10">SB-73</strain>
    </source>
</reference>
<dbReference type="EMBL" id="BTGC01000003">
    <property type="protein sequence ID" value="GMM51078.1"/>
    <property type="molecule type" value="Genomic_DNA"/>
</dbReference>
<feature type="domain" description="Septin-type G" evidence="8">
    <location>
        <begin position="32"/>
        <end position="299"/>
    </location>
</feature>
<evidence type="ECO:0000256" key="6">
    <source>
        <dbReference type="ARBA" id="ARBA00023306"/>
    </source>
</evidence>
<evidence type="ECO:0000313" key="9">
    <source>
        <dbReference type="EMBL" id="GMM51078.1"/>
    </source>
</evidence>
<dbReference type="Proteomes" id="UP001362899">
    <property type="component" value="Unassembled WGS sequence"/>
</dbReference>
<dbReference type="GO" id="GO:0005940">
    <property type="term" value="C:septin ring"/>
    <property type="evidence" value="ECO:0007669"/>
    <property type="project" value="UniProtKB-ARBA"/>
</dbReference>
<dbReference type="PANTHER" id="PTHR18884">
    <property type="entry name" value="SEPTIN"/>
    <property type="match status" value="1"/>
</dbReference>
<evidence type="ECO:0000313" key="10">
    <source>
        <dbReference type="Proteomes" id="UP001362899"/>
    </source>
</evidence>
<organism evidence="9 10">
    <name type="scientific">Starmerella bacillaris</name>
    <name type="common">Yeast</name>
    <name type="synonym">Candida zemplinina</name>
    <dbReference type="NCBI Taxonomy" id="1247836"/>
    <lineage>
        <taxon>Eukaryota</taxon>
        <taxon>Fungi</taxon>
        <taxon>Dikarya</taxon>
        <taxon>Ascomycota</taxon>
        <taxon>Saccharomycotina</taxon>
        <taxon>Dipodascomycetes</taxon>
        <taxon>Dipodascales</taxon>
        <taxon>Trichomonascaceae</taxon>
        <taxon>Starmerella</taxon>
    </lineage>
</organism>
<accession>A0AAV5RHZ9</accession>
<keyword evidence="6" id="KW-0131">Cell cycle</keyword>
<dbReference type="GO" id="GO:0005935">
    <property type="term" value="C:cellular bud neck"/>
    <property type="evidence" value="ECO:0007669"/>
    <property type="project" value="UniProtKB-SubCell"/>
</dbReference>
<comment type="similarity">
    <text evidence="7">Belongs to the TRAFAC class TrmE-Era-EngA-EngB-Septin-like GTPase superfamily. Septin GTPase family.</text>
</comment>
<comment type="caution">
    <text evidence="9">The sequence shown here is derived from an EMBL/GenBank/DDBJ whole genome shotgun (WGS) entry which is preliminary data.</text>
</comment>
<evidence type="ECO:0000256" key="2">
    <source>
        <dbReference type="ARBA" id="ARBA00022618"/>
    </source>
</evidence>
<evidence type="ECO:0000256" key="1">
    <source>
        <dbReference type="ARBA" id="ARBA00004266"/>
    </source>
</evidence>
<sequence length="379" mass="43748">MMHTQIPTSTMQQTSVGIANLPNQRYRKLAHDGATFTIMMVGESGLGKTTFINTLLATNLKPKTDDHLRHQQEARKTVEIDIIRAEVEEKGFKLRINAIDAPGFGDNVDNNEAWLPITNFIDDQNEQYMLQQSQPERSRTTDMRVHACLYFLRPTGHQLKPLDIECMKALSERVNVIPVIAKADTLDKDELALFKERTREILDANNIKVYEPRDLQTGQLLESQLPYSVIGAGDREVTNALGEKVRGRQYLWGVAEVENENHCDFKKLRNLLIRTHMLDLIESTHEKCYRKFYTDFKASGKEPGLKKQDHQTNPKFKDEEQQLRKAFTEQVNVEVARFNQWEANLMAERDRLNKDLETKHATIKQLQQLVESMSLQARQ</sequence>
<dbReference type="CDD" id="cd01850">
    <property type="entry name" value="CDC_Septin"/>
    <property type="match status" value="1"/>
</dbReference>
<dbReference type="GO" id="GO:0000281">
    <property type="term" value="P:mitotic cytokinesis"/>
    <property type="evidence" value="ECO:0007669"/>
    <property type="project" value="UniProtKB-ARBA"/>
</dbReference>
<protein>
    <submittedName>
        <fullName evidence="9">Septin</fullName>
    </submittedName>
</protein>
<evidence type="ECO:0000256" key="5">
    <source>
        <dbReference type="ARBA" id="ARBA00023134"/>
    </source>
</evidence>
<keyword evidence="10" id="KW-1185">Reference proteome</keyword>
<dbReference type="InterPro" id="IPR027417">
    <property type="entry name" value="P-loop_NTPase"/>
</dbReference>
<comment type="subcellular location">
    <subcellularLocation>
        <location evidence="1">Bud neck</location>
    </subcellularLocation>
</comment>
<dbReference type="PROSITE" id="PS51719">
    <property type="entry name" value="G_SEPTIN"/>
    <property type="match status" value="1"/>
</dbReference>
<dbReference type="InterPro" id="IPR030379">
    <property type="entry name" value="G_SEPTIN_dom"/>
</dbReference>
<keyword evidence="2" id="KW-0132">Cell division</keyword>
<dbReference type="Gene3D" id="3.40.50.300">
    <property type="entry name" value="P-loop containing nucleotide triphosphate hydrolases"/>
    <property type="match status" value="1"/>
</dbReference>
<dbReference type="GO" id="GO:0032161">
    <property type="term" value="C:cleavage apparatus septin structure"/>
    <property type="evidence" value="ECO:0007669"/>
    <property type="project" value="UniProtKB-ARBA"/>
</dbReference>
<name>A0AAV5RHZ9_STABA</name>
<evidence type="ECO:0000256" key="7">
    <source>
        <dbReference type="RuleBase" id="RU004560"/>
    </source>
</evidence>
<dbReference type="InterPro" id="IPR016491">
    <property type="entry name" value="Septin"/>
</dbReference>
<gene>
    <name evidence="9" type="ORF">DASB73_020360</name>
</gene>
<dbReference type="AlphaFoldDB" id="A0AAV5RHZ9"/>
<keyword evidence="3 7" id="KW-0547">Nucleotide-binding</keyword>
<dbReference type="GO" id="GO:0031105">
    <property type="term" value="C:septin complex"/>
    <property type="evidence" value="ECO:0007669"/>
    <property type="project" value="UniProtKB-ARBA"/>
</dbReference>